<dbReference type="EMBL" id="QKTW01000009">
    <property type="protein sequence ID" value="PZF73849.1"/>
    <property type="molecule type" value="Genomic_DNA"/>
</dbReference>
<keyword evidence="2" id="KW-1185">Reference proteome</keyword>
<dbReference type="OrthoDB" id="884722at2"/>
<organism evidence="1 2">
    <name type="scientific">Taibaiella soli</name>
    <dbReference type="NCBI Taxonomy" id="1649169"/>
    <lineage>
        <taxon>Bacteria</taxon>
        <taxon>Pseudomonadati</taxon>
        <taxon>Bacteroidota</taxon>
        <taxon>Chitinophagia</taxon>
        <taxon>Chitinophagales</taxon>
        <taxon>Chitinophagaceae</taxon>
        <taxon>Taibaiella</taxon>
    </lineage>
</organism>
<dbReference type="PROSITE" id="PS51257">
    <property type="entry name" value="PROKAR_LIPOPROTEIN"/>
    <property type="match status" value="1"/>
</dbReference>
<reference evidence="1 2" key="1">
    <citation type="submission" date="2018-06" db="EMBL/GenBank/DDBJ databases">
        <title>Mucibacter soli gen. nov., sp. nov., a new member of the family Chitinophagaceae producing mucin.</title>
        <authorList>
            <person name="Kim M.-K."/>
            <person name="Park S."/>
            <person name="Kim T.-S."/>
            <person name="Joung Y."/>
            <person name="Han J.-H."/>
            <person name="Kim S.B."/>
        </authorList>
    </citation>
    <scope>NUCLEOTIDE SEQUENCE [LARGE SCALE GENOMIC DNA]</scope>
    <source>
        <strain evidence="1 2">R1-15</strain>
    </source>
</reference>
<accession>A0A2W2BCA0</accession>
<comment type="caution">
    <text evidence="1">The sequence shown here is derived from an EMBL/GenBank/DDBJ whole genome shotgun (WGS) entry which is preliminary data.</text>
</comment>
<name>A0A2W2BCA0_9BACT</name>
<dbReference type="AlphaFoldDB" id="A0A2W2BCA0"/>
<sequence>MNKYLTIALLVLFAACKKNDDKQYIPLNADLKKNYSFKEGSYWIYRDSLSGREDSFCVTGYSQRDQYIQSAANVYETVNMVIYQYPASNPYSDSASWVMSLNTGGKISLDYFYQMQPLESFHITDLNYDYPFATNNFADITIHPKLVVRGAAYANVAECAEGQDSYFLKDSVGFVIIKTHYETQSHVWELERYHINY</sequence>
<proteinExistence type="predicted"/>
<gene>
    <name evidence="1" type="ORF">DN068_05770</name>
</gene>
<evidence type="ECO:0000313" key="2">
    <source>
        <dbReference type="Proteomes" id="UP000248745"/>
    </source>
</evidence>
<evidence type="ECO:0000313" key="1">
    <source>
        <dbReference type="EMBL" id="PZF73849.1"/>
    </source>
</evidence>
<dbReference type="Proteomes" id="UP000248745">
    <property type="component" value="Unassembled WGS sequence"/>
</dbReference>
<protein>
    <submittedName>
        <fullName evidence="1">Uncharacterized protein</fullName>
    </submittedName>
</protein>
<dbReference type="RefSeq" id="WP_110997946.1">
    <property type="nucleotide sequence ID" value="NZ_QKTW01000009.1"/>
</dbReference>